<proteinExistence type="predicted"/>
<accession>A0AAI9V0Q3</accession>
<reference evidence="1 2" key="1">
    <citation type="submission" date="2016-10" db="EMBL/GenBank/DDBJ databases">
        <title>The genome sequence of Colletotrichum fioriniae PJ7.</title>
        <authorList>
            <person name="Baroncelli R."/>
        </authorList>
    </citation>
    <scope>NUCLEOTIDE SEQUENCE [LARGE SCALE GENOMIC DNA]</scope>
    <source>
        <strain evidence="1">Col 31</strain>
    </source>
</reference>
<organism evidence="1 2">
    <name type="scientific">Colletotrichum melonis</name>
    <dbReference type="NCBI Taxonomy" id="1209925"/>
    <lineage>
        <taxon>Eukaryota</taxon>
        <taxon>Fungi</taxon>
        <taxon>Dikarya</taxon>
        <taxon>Ascomycota</taxon>
        <taxon>Pezizomycotina</taxon>
        <taxon>Sordariomycetes</taxon>
        <taxon>Hypocreomycetidae</taxon>
        <taxon>Glomerellales</taxon>
        <taxon>Glomerellaceae</taxon>
        <taxon>Colletotrichum</taxon>
        <taxon>Colletotrichum acutatum species complex</taxon>
    </lineage>
</organism>
<evidence type="ECO:0000313" key="2">
    <source>
        <dbReference type="Proteomes" id="UP001239795"/>
    </source>
</evidence>
<protein>
    <submittedName>
        <fullName evidence="1">Uncharacterized protein</fullName>
    </submittedName>
</protein>
<keyword evidence="2" id="KW-1185">Reference proteome</keyword>
<dbReference type="EMBL" id="MLGG01000001">
    <property type="protein sequence ID" value="KAK1468338.1"/>
    <property type="molecule type" value="Genomic_DNA"/>
</dbReference>
<dbReference type="Proteomes" id="UP001239795">
    <property type="component" value="Unassembled WGS sequence"/>
</dbReference>
<gene>
    <name evidence="1" type="ORF">CMEL01_00105</name>
</gene>
<sequence>MSHDRNETYMLAPNWNFRPGGPIKIGNIIFDPFQPDKSEPEGASSYEYVTETANQKNYKKTVDTTTSLDLSIWLTFLANIKATFGVNHRHVTHTEYTMDSLQTTYLLQDPLRKEIQERCNDPDIKRHMKLDSLVSKPVYMITGLRIAKGFRLQQSEDLSNSAHAGIGVPVSPDVGAGGDLSGSISKKGSEGFESVEDIIYSYQLSKIHRKGLWDTTVVADRYIPNAFKDPGEAKEALDIESSFPDAEELQKLDDNVQVLSLNDGEIRGTVVFRASDEDGYPKKPRYFPGGLESAV</sequence>
<name>A0AAI9V0Q3_9PEZI</name>
<dbReference type="AlphaFoldDB" id="A0AAI9V0Q3"/>
<evidence type="ECO:0000313" key="1">
    <source>
        <dbReference type="EMBL" id="KAK1468338.1"/>
    </source>
</evidence>
<comment type="caution">
    <text evidence="1">The sequence shown here is derived from an EMBL/GenBank/DDBJ whole genome shotgun (WGS) entry which is preliminary data.</text>
</comment>